<dbReference type="AlphaFoldDB" id="A0A1X7P4X2"/>
<dbReference type="STRING" id="1891671.SAMN06295885_2630"/>
<name>A0A1X7P4X2_9MICO</name>
<reference evidence="2" key="1">
    <citation type="submission" date="2017-04" db="EMBL/GenBank/DDBJ databases">
        <authorList>
            <person name="Varghese N."/>
            <person name="Submissions S."/>
        </authorList>
    </citation>
    <scope>NUCLEOTIDE SEQUENCE [LARGE SCALE GENOMIC DNA]</scope>
    <source>
        <strain evidence="2">VKM Ac-2121</strain>
    </source>
</reference>
<evidence type="ECO:0000313" key="2">
    <source>
        <dbReference type="Proteomes" id="UP000193711"/>
    </source>
</evidence>
<sequence length="46" mass="5165">MTGFVARPRSDEDDSAKSERLIAEVDRLLSRIARASRDGREEFLAA</sequence>
<accession>A0A1X7P4X2</accession>
<dbReference type="EMBL" id="FXBM01000002">
    <property type="protein sequence ID" value="SMH45845.1"/>
    <property type="molecule type" value="Genomic_DNA"/>
</dbReference>
<dbReference type="Proteomes" id="UP000193711">
    <property type="component" value="Unassembled WGS sequence"/>
</dbReference>
<dbReference type="RefSeq" id="WP_165759622.1">
    <property type="nucleotide sequence ID" value="NZ_FXBM01000002.1"/>
</dbReference>
<gene>
    <name evidence="1" type="ORF">SAMN06295885_2630</name>
</gene>
<keyword evidence="2" id="KW-1185">Reference proteome</keyword>
<organism evidence="1 2">
    <name type="scientific">Rathayibacter oskolensis</name>
    <dbReference type="NCBI Taxonomy" id="1891671"/>
    <lineage>
        <taxon>Bacteria</taxon>
        <taxon>Bacillati</taxon>
        <taxon>Actinomycetota</taxon>
        <taxon>Actinomycetes</taxon>
        <taxon>Micrococcales</taxon>
        <taxon>Microbacteriaceae</taxon>
        <taxon>Rathayibacter</taxon>
    </lineage>
</organism>
<evidence type="ECO:0000313" key="1">
    <source>
        <dbReference type="EMBL" id="SMH45845.1"/>
    </source>
</evidence>
<protein>
    <submittedName>
        <fullName evidence="1">Uncharacterized protein</fullName>
    </submittedName>
</protein>
<proteinExistence type="predicted"/>